<sequence>MKKDPLLAWTPAAVVFDCDGTLMDTERHWEHARELVRTRHELADDPEFPARTKGLHYTDCGRLLADSAGRPDLADRMARELLDAFTERVAEDPATAPGAVELVGMLGRFAPLAIASNCPRDVVEFCLGTAGLLDYFEHIVVPGDGVLPKPHPDPYASAARLLGAEPTDSLAVEDSLCGIMSAARAGLRVIGVGPHPEGEEQALVDLWVSSLAEPELLTWAGTRIPRQTRGG</sequence>
<evidence type="ECO:0000256" key="2">
    <source>
        <dbReference type="ARBA" id="ARBA00006171"/>
    </source>
</evidence>
<dbReference type="InterPro" id="IPR023198">
    <property type="entry name" value="PGP-like_dom2"/>
</dbReference>
<dbReference type="Gene3D" id="3.40.50.1000">
    <property type="entry name" value="HAD superfamily/HAD-like"/>
    <property type="match status" value="1"/>
</dbReference>
<name>A0ABW7UV07_9ACTN</name>
<dbReference type="SFLD" id="SFLDS00003">
    <property type="entry name" value="Haloacid_Dehalogenase"/>
    <property type="match status" value="1"/>
</dbReference>
<evidence type="ECO:0000313" key="6">
    <source>
        <dbReference type="Proteomes" id="UP001611548"/>
    </source>
</evidence>
<dbReference type="GO" id="GO:0016787">
    <property type="term" value="F:hydrolase activity"/>
    <property type="evidence" value="ECO:0007669"/>
    <property type="project" value="UniProtKB-KW"/>
</dbReference>
<comment type="similarity">
    <text evidence="2">Belongs to the HAD-like hydrolase superfamily. CbbY/CbbZ/Gph/YieH family.</text>
</comment>
<evidence type="ECO:0000256" key="3">
    <source>
        <dbReference type="ARBA" id="ARBA00022723"/>
    </source>
</evidence>
<dbReference type="InterPro" id="IPR006439">
    <property type="entry name" value="HAD-SF_hydro_IA"/>
</dbReference>
<keyword evidence="4" id="KW-0460">Magnesium</keyword>
<dbReference type="CDD" id="cd07505">
    <property type="entry name" value="HAD_BPGM-like"/>
    <property type="match status" value="1"/>
</dbReference>
<comment type="cofactor">
    <cofactor evidence="1">
        <name>Mg(2+)</name>
        <dbReference type="ChEBI" id="CHEBI:18420"/>
    </cofactor>
</comment>
<comment type="caution">
    <text evidence="5">The sequence shown here is derived from an EMBL/GenBank/DDBJ whole genome shotgun (WGS) entry which is preliminary data.</text>
</comment>
<reference evidence="5 6" key="1">
    <citation type="submission" date="2024-10" db="EMBL/GenBank/DDBJ databases">
        <title>The Natural Products Discovery Center: Release of the First 8490 Sequenced Strains for Exploring Actinobacteria Biosynthetic Diversity.</title>
        <authorList>
            <person name="Kalkreuter E."/>
            <person name="Kautsar S.A."/>
            <person name="Yang D."/>
            <person name="Bader C.D."/>
            <person name="Teijaro C.N."/>
            <person name="Fluegel L."/>
            <person name="Davis C.M."/>
            <person name="Simpson J.R."/>
            <person name="Lauterbach L."/>
            <person name="Steele A.D."/>
            <person name="Gui C."/>
            <person name="Meng S."/>
            <person name="Li G."/>
            <person name="Viehrig K."/>
            <person name="Ye F."/>
            <person name="Su P."/>
            <person name="Kiefer A.F."/>
            <person name="Nichols A."/>
            <person name="Cepeda A.J."/>
            <person name="Yan W."/>
            <person name="Fan B."/>
            <person name="Jiang Y."/>
            <person name="Adhikari A."/>
            <person name="Zheng C.-J."/>
            <person name="Schuster L."/>
            <person name="Cowan T.M."/>
            <person name="Smanski M.J."/>
            <person name="Chevrette M.G."/>
            <person name="De Carvalho L.P.S."/>
            <person name="Shen B."/>
        </authorList>
    </citation>
    <scope>NUCLEOTIDE SEQUENCE [LARGE SCALE GENOMIC DNA]</scope>
    <source>
        <strain evidence="5 6">NPDC020327</strain>
    </source>
</reference>
<dbReference type="Gene3D" id="1.10.150.240">
    <property type="entry name" value="Putative phosphatase, domain 2"/>
    <property type="match status" value="1"/>
</dbReference>
<dbReference type="EMBL" id="JBIRWE010000006">
    <property type="protein sequence ID" value="MFI1965746.1"/>
    <property type="molecule type" value="Genomic_DNA"/>
</dbReference>
<dbReference type="InterPro" id="IPR041492">
    <property type="entry name" value="HAD_2"/>
</dbReference>
<evidence type="ECO:0000313" key="5">
    <source>
        <dbReference type="EMBL" id="MFI1965746.1"/>
    </source>
</evidence>
<dbReference type="InterPro" id="IPR051600">
    <property type="entry name" value="Beta-PGM-like"/>
</dbReference>
<keyword evidence="3" id="KW-0479">Metal-binding</keyword>
<evidence type="ECO:0000256" key="1">
    <source>
        <dbReference type="ARBA" id="ARBA00001946"/>
    </source>
</evidence>
<organism evidence="5 6">
    <name type="scientific">Streptomyces pathocidini</name>
    <dbReference type="NCBI Taxonomy" id="1650571"/>
    <lineage>
        <taxon>Bacteria</taxon>
        <taxon>Bacillati</taxon>
        <taxon>Actinomycetota</taxon>
        <taxon>Actinomycetes</taxon>
        <taxon>Kitasatosporales</taxon>
        <taxon>Streptomycetaceae</taxon>
        <taxon>Streptomyces</taxon>
    </lineage>
</organism>
<dbReference type="SFLD" id="SFLDG01129">
    <property type="entry name" value="C1.5:_HAD__Beta-PGM__Phosphata"/>
    <property type="match status" value="1"/>
</dbReference>
<dbReference type="Proteomes" id="UP001611548">
    <property type="component" value="Unassembled WGS sequence"/>
</dbReference>
<accession>A0ABW7UV07</accession>
<dbReference type="Pfam" id="PF13419">
    <property type="entry name" value="HAD_2"/>
    <property type="match status" value="1"/>
</dbReference>
<gene>
    <name evidence="5" type="ORF">ACH429_16825</name>
</gene>
<dbReference type="RefSeq" id="WP_055472418.1">
    <property type="nucleotide sequence ID" value="NZ_JBIRWE010000006.1"/>
</dbReference>
<keyword evidence="6" id="KW-1185">Reference proteome</keyword>
<dbReference type="NCBIfam" id="TIGR01509">
    <property type="entry name" value="HAD-SF-IA-v3"/>
    <property type="match status" value="1"/>
</dbReference>
<proteinExistence type="inferred from homology"/>
<dbReference type="InterPro" id="IPR036412">
    <property type="entry name" value="HAD-like_sf"/>
</dbReference>
<dbReference type="PANTHER" id="PTHR46193:SF10">
    <property type="entry name" value="6-PHOSPHOGLUCONATE PHOSPHATASE"/>
    <property type="match status" value="1"/>
</dbReference>
<evidence type="ECO:0000256" key="4">
    <source>
        <dbReference type="ARBA" id="ARBA00022842"/>
    </source>
</evidence>
<keyword evidence="5" id="KW-0378">Hydrolase</keyword>
<dbReference type="SUPFAM" id="SSF56784">
    <property type="entry name" value="HAD-like"/>
    <property type="match status" value="1"/>
</dbReference>
<dbReference type="InterPro" id="IPR023214">
    <property type="entry name" value="HAD_sf"/>
</dbReference>
<dbReference type="PANTHER" id="PTHR46193">
    <property type="entry name" value="6-PHOSPHOGLUCONATE PHOSPHATASE"/>
    <property type="match status" value="1"/>
</dbReference>
<protein>
    <submittedName>
        <fullName evidence="5">HAD family hydrolase</fullName>
    </submittedName>
</protein>